<protein>
    <submittedName>
        <fullName evidence="2">SPOSA6832_04273-mRNA-1:cds</fullName>
    </submittedName>
</protein>
<reference evidence="3" key="1">
    <citation type="submission" date="2015-02" db="EMBL/GenBank/DDBJ databases">
        <authorList>
            <person name="Gon?alves P."/>
        </authorList>
    </citation>
    <scope>NUCLEOTIDE SEQUENCE [LARGE SCALE GENOMIC DNA]</scope>
</reference>
<feature type="non-terminal residue" evidence="2">
    <location>
        <position position="1"/>
    </location>
</feature>
<dbReference type="InterPro" id="IPR040441">
    <property type="entry name" value="CFA20/CFAP20DC"/>
</dbReference>
<proteinExistence type="predicted"/>
<organism evidence="2 3">
    <name type="scientific">Sporidiobolus salmonicolor</name>
    <name type="common">Yeast-like fungus</name>
    <name type="synonym">Sporobolomyces salmonicolor</name>
    <dbReference type="NCBI Taxonomy" id="5005"/>
    <lineage>
        <taxon>Eukaryota</taxon>
        <taxon>Fungi</taxon>
        <taxon>Dikarya</taxon>
        <taxon>Basidiomycota</taxon>
        <taxon>Pucciniomycotina</taxon>
        <taxon>Microbotryomycetes</taxon>
        <taxon>Sporidiobolales</taxon>
        <taxon>Sporidiobolaceae</taxon>
        <taxon>Sporobolomyces</taxon>
    </lineage>
</organism>
<dbReference type="OrthoDB" id="7486196at2759"/>
<accession>A0A0D6ES81</accession>
<feature type="domain" description="CFA20" evidence="1">
    <location>
        <begin position="82"/>
        <end position="226"/>
    </location>
</feature>
<evidence type="ECO:0000313" key="3">
    <source>
        <dbReference type="Proteomes" id="UP000243876"/>
    </source>
</evidence>
<name>A0A0D6ES81_SPOSA</name>
<dbReference type="Pfam" id="PF05018">
    <property type="entry name" value="CFA20_dom"/>
    <property type="match status" value="1"/>
</dbReference>
<dbReference type="Proteomes" id="UP000243876">
    <property type="component" value="Unassembled WGS sequence"/>
</dbReference>
<sequence>MMLLDKVLQPSVISLFSSTASHPLLLASTATSHSLTCDSFISLLGDAADERETLVAWNGRPAELTPRTKSLAAQKQGGSVEAHLRSQVLHLQDPDCRSTSVRWGTWRKERRGEEGLGIELGFLHLQLKNLGQMVYFDVGAMDDRGEVYLIRCSSWQTRPTLLHLPLVFPPASSVLLTPWTTITLPLPALLASLPALGLPPAGRFTYVVSVEVHATCRLRRIWFSQDAAAEVDEAMARRGMMSELGMYAAPSG</sequence>
<dbReference type="PANTHER" id="PTHR12458">
    <property type="entry name" value="ORF PROTEIN"/>
    <property type="match status" value="1"/>
</dbReference>
<evidence type="ECO:0000259" key="1">
    <source>
        <dbReference type="Pfam" id="PF05018"/>
    </source>
</evidence>
<evidence type="ECO:0000313" key="2">
    <source>
        <dbReference type="EMBL" id="CEQ42440.1"/>
    </source>
</evidence>
<gene>
    <name evidence="2" type="primary">SPOSA6832_04273</name>
</gene>
<dbReference type="EMBL" id="CENE01000026">
    <property type="protein sequence ID" value="CEQ42440.1"/>
    <property type="molecule type" value="Genomic_DNA"/>
</dbReference>
<keyword evidence="3" id="KW-1185">Reference proteome</keyword>
<dbReference type="InterPro" id="IPR007714">
    <property type="entry name" value="CFA20_dom"/>
</dbReference>
<dbReference type="AlphaFoldDB" id="A0A0D6ES81"/>